<gene>
    <name evidence="4" type="ORF">GA0061071_103187</name>
</gene>
<keyword evidence="2" id="KW-0812">Transmembrane</keyword>
<name>A0A1C4AMZ4_9ENTR</name>
<dbReference type="PRINTS" id="PR01490">
    <property type="entry name" value="RTXTOXIND"/>
</dbReference>
<evidence type="ECO:0000256" key="1">
    <source>
        <dbReference type="SAM" id="Coils"/>
    </source>
</evidence>
<organism evidence="4 5">
    <name type="scientific">Kosakonia oryzendophytica</name>
    <dbReference type="NCBI Taxonomy" id="1005665"/>
    <lineage>
        <taxon>Bacteria</taxon>
        <taxon>Pseudomonadati</taxon>
        <taxon>Pseudomonadota</taxon>
        <taxon>Gammaproteobacteria</taxon>
        <taxon>Enterobacterales</taxon>
        <taxon>Enterobacteriaceae</taxon>
        <taxon>Kosakonia</taxon>
    </lineage>
</organism>
<dbReference type="Gene3D" id="2.40.50.100">
    <property type="match status" value="1"/>
</dbReference>
<keyword evidence="5" id="KW-1185">Reference proteome</keyword>
<protein>
    <submittedName>
        <fullName evidence="4">Membrane fusion protein, multidrug efflux system</fullName>
    </submittedName>
</protein>
<evidence type="ECO:0000313" key="4">
    <source>
        <dbReference type="EMBL" id="SCB95923.1"/>
    </source>
</evidence>
<keyword evidence="1" id="KW-0175">Coiled coil</keyword>
<reference evidence="5" key="1">
    <citation type="submission" date="2016-08" db="EMBL/GenBank/DDBJ databases">
        <authorList>
            <person name="Varghese N."/>
            <person name="Submissions Spin"/>
        </authorList>
    </citation>
    <scope>NUCLEOTIDE SEQUENCE [LARGE SCALE GENOMIC DNA]</scope>
    <source>
        <strain evidence="5">REICA_082</strain>
    </source>
</reference>
<feature type="coiled-coil region" evidence="1">
    <location>
        <begin position="115"/>
        <end position="142"/>
    </location>
</feature>
<sequence>MSTSTPALSLLAQDDTENLTRKNMSLWKRRIVLVGLPVLAGCLCALAWWCFVGRFYEQTDDAYIKADSVSISSKIGGYVEDVLISDNQTVRKGEPLLRLDSRQYRVAIDKSLANIANLEAGKVQVEAHMSQLEAQVIQATAQQRVARLAAEHADSELARYQPLVKAGASTRQQLDERENARQQAYAQLQALDAGVKVAQAKLVESRAQHQAYVAQLEGAKADLQRNKLDLEDTVLRSTQDGQVGDLGVRAGQFIQPGGRLMSIVPLRHVYVIANFKETQVGGMRKNQPVRVHIDAFPGKTFTGYVDSFAPSTGSEFALLPPENATGNFTKIVQRVPVRIRLDNLTLPAAVIPGLSVSVEVNTHEKQADHG</sequence>
<feature type="coiled-coil region" evidence="1">
    <location>
        <begin position="206"/>
        <end position="233"/>
    </location>
</feature>
<evidence type="ECO:0000256" key="2">
    <source>
        <dbReference type="SAM" id="Phobius"/>
    </source>
</evidence>
<dbReference type="SUPFAM" id="SSF111369">
    <property type="entry name" value="HlyD-like secretion proteins"/>
    <property type="match status" value="2"/>
</dbReference>
<accession>A0A1C4AMZ4</accession>
<dbReference type="Gene3D" id="1.10.287.470">
    <property type="entry name" value="Helix hairpin bin"/>
    <property type="match status" value="2"/>
</dbReference>
<dbReference type="PANTHER" id="PTHR30386">
    <property type="entry name" value="MEMBRANE FUSION SUBUNIT OF EMRAB-TOLC MULTIDRUG EFFLUX PUMP"/>
    <property type="match status" value="1"/>
</dbReference>
<dbReference type="PANTHER" id="PTHR30386:SF24">
    <property type="entry name" value="MULTIDRUG RESISTANCE EFFLUX PUMP"/>
    <property type="match status" value="1"/>
</dbReference>
<dbReference type="InterPro" id="IPR050739">
    <property type="entry name" value="MFP"/>
</dbReference>
<feature type="transmembrane region" description="Helical" evidence="2">
    <location>
        <begin position="31"/>
        <end position="49"/>
    </location>
</feature>
<feature type="domain" description="p-hydroxybenzoic acid efflux pump subunit AaeA-like beta-barrel" evidence="3">
    <location>
        <begin position="269"/>
        <end position="360"/>
    </location>
</feature>
<keyword evidence="2" id="KW-1133">Transmembrane helix</keyword>
<evidence type="ECO:0000259" key="3">
    <source>
        <dbReference type="Pfam" id="PF25963"/>
    </source>
</evidence>
<dbReference type="InterPro" id="IPR058634">
    <property type="entry name" value="AaeA-lik-b-barrel"/>
</dbReference>
<dbReference type="Pfam" id="PF25963">
    <property type="entry name" value="Beta-barrel_AAEA"/>
    <property type="match status" value="1"/>
</dbReference>
<proteinExistence type="predicted"/>
<dbReference type="GO" id="GO:0055085">
    <property type="term" value="P:transmembrane transport"/>
    <property type="evidence" value="ECO:0007669"/>
    <property type="project" value="InterPro"/>
</dbReference>
<dbReference type="AlphaFoldDB" id="A0A1C4AMZ4"/>
<dbReference type="Proteomes" id="UP000198975">
    <property type="component" value="Unassembled WGS sequence"/>
</dbReference>
<evidence type="ECO:0000313" key="5">
    <source>
        <dbReference type="Proteomes" id="UP000198975"/>
    </source>
</evidence>
<keyword evidence="2" id="KW-0472">Membrane</keyword>
<dbReference type="EMBL" id="FMAY01000003">
    <property type="protein sequence ID" value="SCB95923.1"/>
    <property type="molecule type" value="Genomic_DNA"/>
</dbReference>
<dbReference type="Gene3D" id="2.40.30.170">
    <property type="match status" value="1"/>
</dbReference>